<dbReference type="AlphaFoldDB" id="A0A559KCG0"/>
<dbReference type="Proteomes" id="UP000317036">
    <property type="component" value="Unassembled WGS sequence"/>
</dbReference>
<dbReference type="CDD" id="cd04485">
    <property type="entry name" value="DnaE_OBF"/>
    <property type="match status" value="1"/>
</dbReference>
<evidence type="ECO:0000259" key="7">
    <source>
        <dbReference type="SMART" id="SM00481"/>
    </source>
</evidence>
<dbReference type="GO" id="GO:0006260">
    <property type="term" value="P:DNA replication"/>
    <property type="evidence" value="ECO:0007669"/>
    <property type="project" value="UniProtKB-KW"/>
</dbReference>
<evidence type="ECO:0000256" key="1">
    <source>
        <dbReference type="ARBA" id="ARBA00012417"/>
    </source>
</evidence>
<evidence type="ECO:0000256" key="3">
    <source>
        <dbReference type="ARBA" id="ARBA00022695"/>
    </source>
</evidence>
<dbReference type="SUPFAM" id="SSF160975">
    <property type="entry name" value="AF1531-like"/>
    <property type="match status" value="1"/>
</dbReference>
<dbReference type="InterPro" id="IPR004805">
    <property type="entry name" value="DnaE2/DnaE/PolC"/>
</dbReference>
<dbReference type="PANTHER" id="PTHR32294:SF0">
    <property type="entry name" value="DNA POLYMERASE III SUBUNIT ALPHA"/>
    <property type="match status" value="1"/>
</dbReference>
<evidence type="ECO:0000256" key="2">
    <source>
        <dbReference type="ARBA" id="ARBA00022679"/>
    </source>
</evidence>
<dbReference type="InterPro" id="IPR029460">
    <property type="entry name" value="DNAPol_HHH"/>
</dbReference>
<comment type="catalytic activity">
    <reaction evidence="6">
        <text>DNA(n) + a 2'-deoxyribonucleoside 5'-triphosphate = DNA(n+1) + diphosphate</text>
        <dbReference type="Rhea" id="RHEA:22508"/>
        <dbReference type="Rhea" id="RHEA-COMP:17339"/>
        <dbReference type="Rhea" id="RHEA-COMP:17340"/>
        <dbReference type="ChEBI" id="CHEBI:33019"/>
        <dbReference type="ChEBI" id="CHEBI:61560"/>
        <dbReference type="ChEBI" id="CHEBI:173112"/>
        <dbReference type="EC" id="2.7.7.7"/>
    </reaction>
</comment>
<dbReference type="EC" id="2.7.7.7" evidence="1"/>
<dbReference type="Pfam" id="PF17657">
    <property type="entry name" value="DNA_pol3_finger"/>
    <property type="match status" value="1"/>
</dbReference>
<evidence type="ECO:0000313" key="9">
    <source>
        <dbReference type="Proteomes" id="UP000317036"/>
    </source>
</evidence>
<sequence length="1121" mass="128899">MWYDSNTIFFFYKEADSLSKRFSSLHNHTYYSLLDAVMSPKELVEQAYNLNFNSIAITEHGSMHSFVEGYKAAKKLGIKFIAGCEVYETSDMNYKEKDADRYHLILLAKSDLGLKNLFKIVTEGATTGFYGKPRVDLNLMSYYSEDIICMTACLGSRIDRLLYGGRCSCCSDGLAKDECYNFVPDYKSAKKWVGKYKEVFGDNFYIELQSHDTEASNIANQRLLKLANDTSTKYTITFDTHIRDGSELQKDVHRKFIQISQDREVGETYEGCWQTDIDTIHSVMDKQIGHEAVEIGIDTSDEIASQCNLEIQLHRELMPKIKIPDMFESEQKYLQHLVRTGWMKRGWNKFSPEQKKLYKERLEKEFEVLDYLGYCSYFIMLAQLVDKMKERKIPLGYSRGSGGNSLTLYAIGVTEIDSIKWDLDFSRFANKGRKGSAADYDLDMSQLRRQEALEIASELFGQESIAQVATFNSLSPKVCIRDLGKIFDEEGTYKIPYDIRDKISKLIPDDAQEKMTIERALEKSDELQSYERQYPLLFEYSKYLQNLPKSVGCHASAVIIAPNPVVEYAPLMLNKNGNIMMQIEMHNAMDDIGLVKMDFLGLVTMDVVDKTLELANLTWNDIDLSELDLEDGAVFKEIYAQGNTHGVFQMEAYVAQEMFKKMKADSVYDVFAVNAMNRPAILSVGMDKVYISNKNNPENITYIHDDLRSIFNSTNGIMLYQEQALKVFELAGFPEDERDKARRAIGKKEAVTMKKLFDKFEEGLLARNWTREQIKSIWDLVEAQSTYSFNAGHSTAYGLLSYVTAWLKYHHPVAFMTALLTSEIGDYQQTTKYISECHKMNIKVSPPNINKSDRSYTIHNGEILFGLESLKGVGEKAVEQIINERNNGEFTSLLNFVERCKLDSATIIALIKSGCFGMNKDELLLSYAETLYPISQYKPVLTIPTKSKLFELDFMKGHENIIDKNRLLELYNDGRKVLHNEQARVKREKYINDYREKYMDSPEMYEYETLSIFINGNPFDSVSHFFKPFDEYEEGQICVPIGTITSIKRKKQKNGLTMAYIELLTPDKMIEGMVFAKQYAEYQDILKKGSNIVVRAKKSGAQFVVDQIKTLEVWKRERKLK</sequence>
<dbReference type="InterPro" id="IPR004013">
    <property type="entry name" value="PHP_dom"/>
</dbReference>
<feature type="domain" description="Polymerase/histidinol phosphatase N-terminal" evidence="7">
    <location>
        <begin position="25"/>
        <end position="90"/>
    </location>
</feature>
<dbReference type="Pfam" id="PF14579">
    <property type="entry name" value="HHH_6"/>
    <property type="match status" value="1"/>
</dbReference>
<organism evidence="8 9">
    <name type="scientific">Paenibacillus cremeus</name>
    <dbReference type="NCBI Taxonomy" id="2163881"/>
    <lineage>
        <taxon>Bacteria</taxon>
        <taxon>Bacillati</taxon>
        <taxon>Bacillota</taxon>
        <taxon>Bacilli</taxon>
        <taxon>Bacillales</taxon>
        <taxon>Paenibacillaceae</taxon>
        <taxon>Paenibacillus</taxon>
    </lineage>
</organism>
<evidence type="ECO:0000256" key="5">
    <source>
        <dbReference type="ARBA" id="ARBA00022932"/>
    </source>
</evidence>
<dbReference type="EMBL" id="VNJI01000011">
    <property type="protein sequence ID" value="TVY09820.1"/>
    <property type="molecule type" value="Genomic_DNA"/>
</dbReference>
<dbReference type="GO" id="GO:0003887">
    <property type="term" value="F:DNA-directed DNA polymerase activity"/>
    <property type="evidence" value="ECO:0007669"/>
    <property type="project" value="UniProtKB-KW"/>
</dbReference>
<dbReference type="InterPro" id="IPR016195">
    <property type="entry name" value="Pol/histidinol_Pase-like"/>
</dbReference>
<dbReference type="OrthoDB" id="2480799at2"/>
<dbReference type="SMART" id="SM00481">
    <property type="entry name" value="POLIIIAc"/>
    <property type="match status" value="1"/>
</dbReference>
<dbReference type="SUPFAM" id="SSF89550">
    <property type="entry name" value="PHP domain-like"/>
    <property type="match status" value="1"/>
</dbReference>
<keyword evidence="5" id="KW-0239">DNA-directed DNA polymerase</keyword>
<dbReference type="GO" id="GO:0008408">
    <property type="term" value="F:3'-5' exonuclease activity"/>
    <property type="evidence" value="ECO:0007669"/>
    <property type="project" value="InterPro"/>
</dbReference>
<accession>A0A559KCG0</accession>
<gene>
    <name evidence="8" type="ORF">FPZ49_10620</name>
</gene>
<keyword evidence="3" id="KW-0548">Nucleotidyltransferase</keyword>
<proteinExistence type="predicted"/>
<dbReference type="Pfam" id="PF07733">
    <property type="entry name" value="DNA_pol3_alpha"/>
    <property type="match status" value="1"/>
</dbReference>
<dbReference type="InterPro" id="IPR041931">
    <property type="entry name" value="DNA_pol3_alpha_thumb_dom"/>
</dbReference>
<keyword evidence="4" id="KW-0235">DNA replication</keyword>
<dbReference type="Gene3D" id="1.10.150.870">
    <property type="match status" value="1"/>
</dbReference>
<evidence type="ECO:0000256" key="6">
    <source>
        <dbReference type="ARBA" id="ARBA00049244"/>
    </source>
</evidence>
<dbReference type="PANTHER" id="PTHR32294">
    <property type="entry name" value="DNA POLYMERASE III SUBUNIT ALPHA"/>
    <property type="match status" value="1"/>
</dbReference>
<dbReference type="NCBIfam" id="TIGR00594">
    <property type="entry name" value="polc"/>
    <property type="match status" value="1"/>
</dbReference>
<name>A0A559KCG0_9BACL</name>
<evidence type="ECO:0000313" key="8">
    <source>
        <dbReference type="EMBL" id="TVY09820.1"/>
    </source>
</evidence>
<dbReference type="Pfam" id="PF02811">
    <property type="entry name" value="PHP"/>
    <property type="match status" value="1"/>
</dbReference>
<dbReference type="Gene3D" id="3.20.20.140">
    <property type="entry name" value="Metal-dependent hydrolases"/>
    <property type="match status" value="1"/>
</dbReference>
<comment type="caution">
    <text evidence="8">The sequence shown here is derived from an EMBL/GenBank/DDBJ whole genome shotgun (WGS) entry which is preliminary data.</text>
</comment>
<keyword evidence="2" id="KW-0808">Transferase</keyword>
<keyword evidence="9" id="KW-1185">Reference proteome</keyword>
<dbReference type="InterPro" id="IPR040982">
    <property type="entry name" value="DNA_pol3_finger"/>
</dbReference>
<protein>
    <recommendedName>
        <fullName evidence="1">DNA-directed DNA polymerase</fullName>
        <ecNumber evidence="1">2.7.7.7</ecNumber>
    </recommendedName>
</protein>
<dbReference type="InterPro" id="IPR011708">
    <property type="entry name" value="DNA_pol3_alpha_NTPase_dom"/>
</dbReference>
<dbReference type="InterPro" id="IPR003141">
    <property type="entry name" value="Pol/His_phosphatase_N"/>
</dbReference>
<reference evidence="8 9" key="1">
    <citation type="submission" date="2019-07" db="EMBL/GenBank/DDBJ databases">
        <authorList>
            <person name="Kim J."/>
        </authorList>
    </citation>
    <scope>NUCLEOTIDE SEQUENCE [LARGE SCALE GENOMIC DNA]</scope>
    <source>
        <strain evidence="8 9">JC52</strain>
    </source>
</reference>
<dbReference type="Gene3D" id="1.10.10.1600">
    <property type="entry name" value="Bacterial DNA polymerase III alpha subunit, thumb domain"/>
    <property type="match status" value="1"/>
</dbReference>
<evidence type="ECO:0000256" key="4">
    <source>
        <dbReference type="ARBA" id="ARBA00022705"/>
    </source>
</evidence>